<dbReference type="SUPFAM" id="SSF51679">
    <property type="entry name" value="Bacterial luciferase-like"/>
    <property type="match status" value="1"/>
</dbReference>
<dbReference type="Gene3D" id="3.20.20.30">
    <property type="entry name" value="Luciferase-like domain"/>
    <property type="match status" value="2"/>
</dbReference>
<evidence type="ECO:0000313" key="3">
    <source>
        <dbReference type="Proteomes" id="UP001596203"/>
    </source>
</evidence>
<evidence type="ECO:0000313" key="2">
    <source>
        <dbReference type="EMBL" id="MFC6016096.1"/>
    </source>
</evidence>
<dbReference type="InterPro" id="IPR011251">
    <property type="entry name" value="Luciferase-like_dom"/>
</dbReference>
<dbReference type="EC" id="1.-.-.-" evidence="2"/>
<dbReference type="InterPro" id="IPR019922">
    <property type="entry name" value="Lucif-like_OxRdatse_MSMEG_4141"/>
</dbReference>
<dbReference type="GO" id="GO:0016491">
    <property type="term" value="F:oxidoreductase activity"/>
    <property type="evidence" value="ECO:0007669"/>
    <property type="project" value="UniProtKB-KW"/>
</dbReference>
<gene>
    <name evidence="2" type="ORF">ACFP2T_07805</name>
</gene>
<comment type="caution">
    <text evidence="2">The sequence shown here is derived from an EMBL/GenBank/DDBJ whole genome shotgun (WGS) entry which is preliminary data.</text>
</comment>
<protein>
    <submittedName>
        <fullName evidence="2">LLM class F420-dependent oxidoreductase</fullName>
        <ecNumber evidence="2">1.-.-.-</ecNumber>
    </submittedName>
</protein>
<keyword evidence="3" id="KW-1185">Reference proteome</keyword>
<reference evidence="3" key="1">
    <citation type="journal article" date="2019" name="Int. J. Syst. Evol. Microbiol.">
        <title>The Global Catalogue of Microorganisms (GCM) 10K type strain sequencing project: providing services to taxonomists for standard genome sequencing and annotation.</title>
        <authorList>
            <consortium name="The Broad Institute Genomics Platform"/>
            <consortium name="The Broad Institute Genome Sequencing Center for Infectious Disease"/>
            <person name="Wu L."/>
            <person name="Ma J."/>
        </authorList>
    </citation>
    <scope>NUCLEOTIDE SEQUENCE [LARGE SCALE GENOMIC DNA]</scope>
    <source>
        <strain evidence="3">ZS-35-S2</strain>
    </source>
</reference>
<feature type="domain" description="Luciferase-like" evidence="1">
    <location>
        <begin position="22"/>
        <end position="121"/>
    </location>
</feature>
<dbReference type="EMBL" id="JBHSPR010000007">
    <property type="protein sequence ID" value="MFC6016096.1"/>
    <property type="molecule type" value="Genomic_DNA"/>
</dbReference>
<organism evidence="2 3">
    <name type="scientific">Plantactinospora solaniradicis</name>
    <dbReference type="NCBI Taxonomy" id="1723736"/>
    <lineage>
        <taxon>Bacteria</taxon>
        <taxon>Bacillati</taxon>
        <taxon>Actinomycetota</taxon>
        <taxon>Actinomycetes</taxon>
        <taxon>Micromonosporales</taxon>
        <taxon>Micromonosporaceae</taxon>
        <taxon>Plantactinospora</taxon>
    </lineage>
</organism>
<proteinExistence type="predicted"/>
<dbReference type="InterPro" id="IPR036661">
    <property type="entry name" value="Luciferase-like_sf"/>
</dbReference>
<evidence type="ECO:0000259" key="1">
    <source>
        <dbReference type="Pfam" id="PF00296"/>
    </source>
</evidence>
<dbReference type="Proteomes" id="UP001596203">
    <property type="component" value="Unassembled WGS sequence"/>
</dbReference>
<dbReference type="RefSeq" id="WP_377419167.1">
    <property type="nucleotide sequence ID" value="NZ_JBHSPR010000007.1"/>
</dbReference>
<sequence>MTVQLGGVGLWAPLGLWIQEGARLPEAAAEVDALGFGAIWLGNGPTIMDVASSLLDAAPRITVATGIVNIWQHPVEEVAARHAQLTARHPARLLLGLGNGPREPSQWLLSPYRMMVEYLDQLDASGCSAGDRVLGAVGPRMTALAAARSLGAHPFLTTVEHTRQARAALGVGPLLAPELKVVLEADPGRARSIARQALDFYLSKRGYSANLRRLGFTEEDLTGRGSDRLVDAVVAWGDMATVVGRVREHHQAGADHVAIQVLSEDTDQPRPDRRRLPREQYRRLAEALCGV</sequence>
<name>A0ABW1K4E6_9ACTN</name>
<accession>A0ABW1K4E6</accession>
<dbReference type="Pfam" id="PF00296">
    <property type="entry name" value="Bac_luciferase"/>
    <property type="match status" value="1"/>
</dbReference>
<dbReference type="NCBIfam" id="TIGR03620">
    <property type="entry name" value="F420_MSMEG_4141"/>
    <property type="match status" value="1"/>
</dbReference>
<keyword evidence="2" id="KW-0560">Oxidoreductase</keyword>